<dbReference type="Pfam" id="PF19567">
    <property type="entry name" value="CpsB_CapC"/>
    <property type="match status" value="1"/>
</dbReference>
<accession>A0ABV2ECE1</accession>
<gene>
    <name evidence="1" type="ORF">ABHD89_002508</name>
</gene>
<proteinExistence type="predicted"/>
<evidence type="ECO:0000313" key="2">
    <source>
        <dbReference type="Proteomes" id="UP001549019"/>
    </source>
</evidence>
<dbReference type="Proteomes" id="UP001549019">
    <property type="component" value="Unassembled WGS sequence"/>
</dbReference>
<name>A0ABV2ECE1_9STAP</name>
<protein>
    <submittedName>
        <fullName evidence="1">Tyrosine-protein phosphatase YwqE</fullName>
    </submittedName>
</protein>
<comment type="caution">
    <text evidence="1">The sequence shown here is derived from an EMBL/GenBank/DDBJ whole genome shotgun (WGS) entry which is preliminary data.</text>
</comment>
<dbReference type="Gene3D" id="3.20.20.140">
    <property type="entry name" value="Metal-dependent hydrolases"/>
    <property type="match status" value="1"/>
</dbReference>
<sequence>MIDIHNHLLINTDDGPTSKTEARDLLKQAEGQGITDVMIPRTTMQASITPRRAKYFLKSKHFTKSLKRKTSTSTSITDRRSASMNISWKNCATGSARL</sequence>
<evidence type="ECO:0000313" key="1">
    <source>
        <dbReference type="EMBL" id="MET3112082.1"/>
    </source>
</evidence>
<organism evidence="1 2">
    <name type="scientific">Salinicoccus halitifaciens</name>
    <dbReference type="NCBI Taxonomy" id="1073415"/>
    <lineage>
        <taxon>Bacteria</taxon>
        <taxon>Bacillati</taxon>
        <taxon>Bacillota</taxon>
        <taxon>Bacilli</taxon>
        <taxon>Bacillales</taxon>
        <taxon>Staphylococcaceae</taxon>
        <taxon>Salinicoccus</taxon>
    </lineage>
</organism>
<reference evidence="1 2" key="1">
    <citation type="submission" date="2024-05" db="EMBL/GenBank/DDBJ databases">
        <title>Genomic Encyclopedia of Type Strains, Phase IV (KMG-IV): sequencing the most valuable type-strain genomes for metagenomic binning, comparative biology and taxonomic classification.</title>
        <authorList>
            <person name="Goeker M."/>
        </authorList>
    </citation>
    <scope>NUCLEOTIDE SEQUENCE [LARGE SCALE GENOMIC DNA]</scope>
    <source>
        <strain evidence="1 2">DSM 25286</strain>
    </source>
</reference>
<dbReference type="EMBL" id="JBDZDV010000008">
    <property type="protein sequence ID" value="MET3112082.1"/>
    <property type="molecule type" value="Genomic_DNA"/>
</dbReference>
<keyword evidence="2" id="KW-1185">Reference proteome</keyword>
<dbReference type="InterPro" id="IPR016667">
    <property type="entry name" value="Caps_polysacc_synth_CpsB/CapC"/>
</dbReference>